<sequence length="217" mass="24117">MLGVAVSFLCLSFFAFWTILQLILASCAPKFHDVLSEKPPWNSQTKPCYVTGDAQVPHDLQILLNRLAGEGAITCDFSRRTIGNVPDVSTATRSFSNIIYPAEETATPLEFALKKFTTEGRVTLSTLQIVEQRRDLYLATEIGVMSEGGKLDNITTIRKFLDLQVARIRDALDVDVDPQQPAEVLLADLMDDLRGKDRDLLVEAMCMQSMEADNFGI</sequence>
<protein>
    <recommendedName>
        <fullName evidence="2">DUF7143 domain-containing protein</fullName>
    </recommendedName>
</protein>
<feature type="signal peptide" evidence="1">
    <location>
        <begin position="1"/>
        <end position="25"/>
    </location>
</feature>
<dbReference type="RefSeq" id="XP_033383130.1">
    <property type="nucleotide sequence ID" value="XM_033532134.1"/>
</dbReference>
<dbReference type="OrthoDB" id="2497581at2759"/>
<organism evidence="3 4">
    <name type="scientific">Aaosphaeria arxii CBS 175.79</name>
    <dbReference type="NCBI Taxonomy" id="1450172"/>
    <lineage>
        <taxon>Eukaryota</taxon>
        <taxon>Fungi</taxon>
        <taxon>Dikarya</taxon>
        <taxon>Ascomycota</taxon>
        <taxon>Pezizomycotina</taxon>
        <taxon>Dothideomycetes</taxon>
        <taxon>Pleosporomycetidae</taxon>
        <taxon>Pleosporales</taxon>
        <taxon>Pleosporales incertae sedis</taxon>
        <taxon>Aaosphaeria</taxon>
    </lineage>
</organism>
<name>A0A6A5XPV9_9PLEO</name>
<dbReference type="PANTHER" id="PTHR37592:SF1">
    <property type="match status" value="1"/>
</dbReference>
<dbReference type="InterPro" id="IPR055567">
    <property type="entry name" value="DUF7143"/>
</dbReference>
<proteinExistence type="predicted"/>
<dbReference type="PANTHER" id="PTHR37592">
    <property type="match status" value="1"/>
</dbReference>
<keyword evidence="1" id="KW-0732">Signal</keyword>
<dbReference type="Pfam" id="PF23631">
    <property type="entry name" value="DUF7143"/>
    <property type="match status" value="1"/>
</dbReference>
<evidence type="ECO:0000256" key="1">
    <source>
        <dbReference type="SAM" id="SignalP"/>
    </source>
</evidence>
<accession>A0A6A5XPV9</accession>
<evidence type="ECO:0000313" key="4">
    <source>
        <dbReference type="Proteomes" id="UP000799778"/>
    </source>
</evidence>
<dbReference type="GeneID" id="54289531"/>
<evidence type="ECO:0000313" key="3">
    <source>
        <dbReference type="EMBL" id="KAF2014791.1"/>
    </source>
</evidence>
<feature type="chain" id="PRO_5025400405" description="DUF7143 domain-containing protein" evidence="1">
    <location>
        <begin position="26"/>
        <end position="217"/>
    </location>
</feature>
<feature type="domain" description="DUF7143" evidence="2">
    <location>
        <begin position="50"/>
        <end position="186"/>
    </location>
</feature>
<evidence type="ECO:0000259" key="2">
    <source>
        <dbReference type="Pfam" id="PF23631"/>
    </source>
</evidence>
<dbReference type="Proteomes" id="UP000799778">
    <property type="component" value="Unassembled WGS sequence"/>
</dbReference>
<dbReference type="AlphaFoldDB" id="A0A6A5XPV9"/>
<keyword evidence="4" id="KW-1185">Reference proteome</keyword>
<reference evidence="3" key="1">
    <citation type="journal article" date="2020" name="Stud. Mycol.">
        <title>101 Dothideomycetes genomes: a test case for predicting lifestyles and emergence of pathogens.</title>
        <authorList>
            <person name="Haridas S."/>
            <person name="Albert R."/>
            <person name="Binder M."/>
            <person name="Bloem J."/>
            <person name="Labutti K."/>
            <person name="Salamov A."/>
            <person name="Andreopoulos B."/>
            <person name="Baker S."/>
            <person name="Barry K."/>
            <person name="Bills G."/>
            <person name="Bluhm B."/>
            <person name="Cannon C."/>
            <person name="Castanera R."/>
            <person name="Culley D."/>
            <person name="Daum C."/>
            <person name="Ezra D."/>
            <person name="Gonzalez J."/>
            <person name="Henrissat B."/>
            <person name="Kuo A."/>
            <person name="Liang C."/>
            <person name="Lipzen A."/>
            <person name="Lutzoni F."/>
            <person name="Magnuson J."/>
            <person name="Mondo S."/>
            <person name="Nolan M."/>
            <person name="Ohm R."/>
            <person name="Pangilinan J."/>
            <person name="Park H.-J."/>
            <person name="Ramirez L."/>
            <person name="Alfaro M."/>
            <person name="Sun H."/>
            <person name="Tritt A."/>
            <person name="Yoshinaga Y."/>
            <person name="Zwiers L.-H."/>
            <person name="Turgeon B."/>
            <person name="Goodwin S."/>
            <person name="Spatafora J."/>
            <person name="Crous P."/>
            <person name="Grigoriev I."/>
        </authorList>
    </citation>
    <scope>NUCLEOTIDE SEQUENCE</scope>
    <source>
        <strain evidence="3">CBS 175.79</strain>
    </source>
</reference>
<gene>
    <name evidence="3" type="ORF">BU24DRAFT_463548</name>
</gene>
<dbReference type="EMBL" id="ML978070">
    <property type="protein sequence ID" value="KAF2014791.1"/>
    <property type="molecule type" value="Genomic_DNA"/>
</dbReference>